<proteinExistence type="predicted"/>
<comment type="caution">
    <text evidence="4">The sequence shown here is derived from an EMBL/GenBank/DDBJ whole genome shotgun (WGS) entry which is preliminary data.</text>
</comment>
<dbReference type="InterPro" id="IPR002048">
    <property type="entry name" value="EF_hand_dom"/>
</dbReference>
<dbReference type="PROSITE" id="PS00018">
    <property type="entry name" value="EF_HAND_1"/>
    <property type="match status" value="2"/>
</dbReference>
<dbReference type="InterPro" id="IPR011992">
    <property type="entry name" value="EF-hand-dom_pair"/>
</dbReference>
<accession>A0A210QPT6</accession>
<evidence type="ECO:0000313" key="5">
    <source>
        <dbReference type="Proteomes" id="UP000242188"/>
    </source>
</evidence>
<feature type="domain" description="EF-hand" evidence="3">
    <location>
        <begin position="19"/>
        <end position="54"/>
    </location>
</feature>
<dbReference type="SUPFAM" id="SSF47473">
    <property type="entry name" value="EF-hand"/>
    <property type="match status" value="1"/>
</dbReference>
<keyword evidence="5" id="KW-1185">Reference proteome</keyword>
<feature type="signal peptide" evidence="2">
    <location>
        <begin position="1"/>
        <end position="19"/>
    </location>
</feature>
<feature type="chain" id="PRO_5013392689" description="EF-hand domain-containing protein" evidence="2">
    <location>
        <begin position="20"/>
        <end position="136"/>
    </location>
</feature>
<keyword evidence="1" id="KW-0106">Calcium</keyword>
<keyword evidence="2" id="KW-0732">Signal</keyword>
<reference evidence="4 5" key="1">
    <citation type="journal article" date="2017" name="Nat. Ecol. Evol.">
        <title>Scallop genome provides insights into evolution of bilaterian karyotype and development.</title>
        <authorList>
            <person name="Wang S."/>
            <person name="Zhang J."/>
            <person name="Jiao W."/>
            <person name="Li J."/>
            <person name="Xun X."/>
            <person name="Sun Y."/>
            <person name="Guo X."/>
            <person name="Huan P."/>
            <person name="Dong B."/>
            <person name="Zhang L."/>
            <person name="Hu X."/>
            <person name="Sun X."/>
            <person name="Wang J."/>
            <person name="Zhao C."/>
            <person name="Wang Y."/>
            <person name="Wang D."/>
            <person name="Huang X."/>
            <person name="Wang R."/>
            <person name="Lv J."/>
            <person name="Li Y."/>
            <person name="Zhang Z."/>
            <person name="Liu B."/>
            <person name="Lu W."/>
            <person name="Hui Y."/>
            <person name="Liang J."/>
            <person name="Zhou Z."/>
            <person name="Hou R."/>
            <person name="Li X."/>
            <person name="Liu Y."/>
            <person name="Li H."/>
            <person name="Ning X."/>
            <person name="Lin Y."/>
            <person name="Zhao L."/>
            <person name="Xing Q."/>
            <person name="Dou J."/>
            <person name="Li Y."/>
            <person name="Mao J."/>
            <person name="Guo H."/>
            <person name="Dou H."/>
            <person name="Li T."/>
            <person name="Mu C."/>
            <person name="Jiang W."/>
            <person name="Fu Q."/>
            <person name="Fu X."/>
            <person name="Miao Y."/>
            <person name="Liu J."/>
            <person name="Yu Q."/>
            <person name="Li R."/>
            <person name="Liao H."/>
            <person name="Li X."/>
            <person name="Kong Y."/>
            <person name="Jiang Z."/>
            <person name="Chourrout D."/>
            <person name="Li R."/>
            <person name="Bao Z."/>
        </authorList>
    </citation>
    <scope>NUCLEOTIDE SEQUENCE [LARGE SCALE GENOMIC DNA]</scope>
    <source>
        <strain evidence="4 5">PY_sf001</strain>
    </source>
</reference>
<dbReference type="Gene3D" id="1.10.238.10">
    <property type="entry name" value="EF-hand"/>
    <property type="match status" value="1"/>
</dbReference>
<evidence type="ECO:0000256" key="1">
    <source>
        <dbReference type="ARBA" id="ARBA00022837"/>
    </source>
</evidence>
<name>A0A210QPT6_MIZYE</name>
<dbReference type="Pfam" id="PF13405">
    <property type="entry name" value="EF-hand_6"/>
    <property type="match status" value="1"/>
</dbReference>
<dbReference type="EMBL" id="NEDP02002500">
    <property type="protein sequence ID" value="OWF50708.1"/>
    <property type="molecule type" value="Genomic_DNA"/>
</dbReference>
<organism evidence="4 5">
    <name type="scientific">Mizuhopecten yessoensis</name>
    <name type="common">Japanese scallop</name>
    <name type="synonym">Patinopecten yessoensis</name>
    <dbReference type="NCBI Taxonomy" id="6573"/>
    <lineage>
        <taxon>Eukaryota</taxon>
        <taxon>Metazoa</taxon>
        <taxon>Spiralia</taxon>
        <taxon>Lophotrochozoa</taxon>
        <taxon>Mollusca</taxon>
        <taxon>Bivalvia</taxon>
        <taxon>Autobranchia</taxon>
        <taxon>Pteriomorphia</taxon>
        <taxon>Pectinida</taxon>
        <taxon>Pectinoidea</taxon>
        <taxon>Pectinidae</taxon>
        <taxon>Mizuhopecten</taxon>
    </lineage>
</organism>
<dbReference type="GO" id="GO:0005509">
    <property type="term" value="F:calcium ion binding"/>
    <property type="evidence" value="ECO:0007669"/>
    <property type="project" value="InterPro"/>
</dbReference>
<dbReference type="Proteomes" id="UP000242188">
    <property type="component" value="Unassembled WGS sequence"/>
</dbReference>
<sequence>MGYSVIFVLTSILIVGVTAQKPCAAVVFETIDKDSSGYIDVDEFKLCFTEKGKKDIDRNEFMKAIKDHKFETCGLDPAYVFKFLSKKQNIMHLEEIFWQEYDSNADKTISLDEFQSEHYNIFVKWMSENIVSFGGF</sequence>
<dbReference type="AlphaFoldDB" id="A0A210QPT6"/>
<protein>
    <recommendedName>
        <fullName evidence="3">EF-hand domain-containing protein</fullName>
    </recommendedName>
</protein>
<evidence type="ECO:0000259" key="3">
    <source>
        <dbReference type="PROSITE" id="PS50222"/>
    </source>
</evidence>
<dbReference type="PROSITE" id="PS50222">
    <property type="entry name" value="EF_HAND_2"/>
    <property type="match status" value="1"/>
</dbReference>
<evidence type="ECO:0000313" key="4">
    <source>
        <dbReference type="EMBL" id="OWF50708.1"/>
    </source>
</evidence>
<gene>
    <name evidence="4" type="ORF">KP79_PYT18344</name>
</gene>
<dbReference type="InterPro" id="IPR018247">
    <property type="entry name" value="EF_Hand_1_Ca_BS"/>
</dbReference>
<evidence type="ECO:0000256" key="2">
    <source>
        <dbReference type="SAM" id="SignalP"/>
    </source>
</evidence>
<dbReference type="OrthoDB" id="427950at2759"/>